<evidence type="ECO:0000313" key="2">
    <source>
        <dbReference type="Proteomes" id="UP000483261"/>
    </source>
</evidence>
<dbReference type="GO" id="GO:0016740">
    <property type="term" value="F:transferase activity"/>
    <property type="evidence" value="ECO:0007669"/>
    <property type="project" value="UniProtKB-KW"/>
</dbReference>
<dbReference type="GO" id="GO:0016787">
    <property type="term" value="F:hydrolase activity"/>
    <property type="evidence" value="ECO:0007669"/>
    <property type="project" value="UniProtKB-KW"/>
</dbReference>
<accession>A0A6M1R780</accession>
<comment type="caution">
    <text evidence="1">The sequence shown here is derived from an EMBL/GenBank/DDBJ whole genome shotgun (WGS) entry which is preliminary data.</text>
</comment>
<keyword evidence="2" id="KW-1185">Reference proteome</keyword>
<dbReference type="Pfam" id="PF01663">
    <property type="entry name" value="Phosphodiest"/>
    <property type="match status" value="1"/>
</dbReference>
<dbReference type="Proteomes" id="UP000483261">
    <property type="component" value="Unassembled WGS sequence"/>
</dbReference>
<dbReference type="Gene3D" id="3.40.720.10">
    <property type="entry name" value="Alkaline Phosphatase, subunit A"/>
    <property type="match status" value="1"/>
</dbReference>
<protein>
    <submittedName>
        <fullName evidence="1">Sulfatase-like hydrolase/transferase</fullName>
    </submittedName>
</protein>
<dbReference type="SUPFAM" id="SSF53649">
    <property type="entry name" value="Alkaline phosphatase-like"/>
    <property type="match status" value="1"/>
</dbReference>
<dbReference type="AlphaFoldDB" id="A0A6M1R780"/>
<keyword evidence="1" id="KW-0378">Hydrolase</keyword>
<proteinExistence type="predicted"/>
<dbReference type="PANTHER" id="PTHR10151">
    <property type="entry name" value="ECTONUCLEOTIDE PYROPHOSPHATASE/PHOSPHODIESTERASE"/>
    <property type="match status" value="1"/>
</dbReference>
<dbReference type="PANTHER" id="PTHR10151:SF120">
    <property type="entry name" value="BIS(5'-ADENOSYL)-TRIPHOSPHATASE"/>
    <property type="match status" value="1"/>
</dbReference>
<dbReference type="RefSeq" id="WP_165114382.1">
    <property type="nucleotide sequence ID" value="NZ_JAALAA010000035.1"/>
</dbReference>
<evidence type="ECO:0000313" key="1">
    <source>
        <dbReference type="EMBL" id="NGN95986.1"/>
    </source>
</evidence>
<reference evidence="1 2" key="1">
    <citation type="submission" date="2020-02" db="EMBL/GenBank/DDBJ databases">
        <title>Whole-genome analyses of novel actinobacteria.</title>
        <authorList>
            <person name="Sahin N."/>
        </authorList>
    </citation>
    <scope>NUCLEOTIDE SEQUENCE [LARGE SCALE GENOMIC DNA]</scope>
    <source>
        <strain evidence="1 2">KC13</strain>
    </source>
</reference>
<keyword evidence="1" id="KW-0808">Transferase</keyword>
<dbReference type="EMBL" id="JAALAA010000035">
    <property type="protein sequence ID" value="NGN95986.1"/>
    <property type="molecule type" value="Genomic_DNA"/>
</dbReference>
<dbReference type="InterPro" id="IPR002591">
    <property type="entry name" value="Phosphodiest/P_Trfase"/>
</dbReference>
<dbReference type="InterPro" id="IPR017850">
    <property type="entry name" value="Alkaline_phosphatase_core_sf"/>
</dbReference>
<gene>
    <name evidence="1" type="ORF">G5C66_25010</name>
</gene>
<sequence length="337" mass="36350">MRRLFPLVSIGIFVVVVLVVAFTALPGRDSGNRAEREAAQADRKVLAISIDGLNPDALAKLGPAGTPNIHRLIDEGASTLNARTAYEKNITLPNHTGMVTGDPIAADDGGHGVTWNVGDPSKSIASDEESVFTVAHEAGLSTGVFVTKQKFELWQRAWEDDIDLFVPIDDHDELVPAAAEDLAEEQRDLTFVHLSLPDVAGHKSGGMSPEYLEAVEESDRQVGELLEVIDADAGLKKQLDVILTADHGFKPGITNHSEKVYENYRIPFVVWGPDAGAGTDLYELNSDDYRDPGKDRPDYDGPQPVRNADLGNLALDLLGLGPIETSDIGKGQTLDVK</sequence>
<name>A0A6M1R780_9ACTN</name>
<organism evidence="1 2">
    <name type="scientific">Nocardioides turkmenicus</name>
    <dbReference type="NCBI Taxonomy" id="2711220"/>
    <lineage>
        <taxon>Bacteria</taxon>
        <taxon>Bacillati</taxon>
        <taxon>Actinomycetota</taxon>
        <taxon>Actinomycetes</taxon>
        <taxon>Propionibacteriales</taxon>
        <taxon>Nocardioidaceae</taxon>
        <taxon>Nocardioides</taxon>
    </lineage>
</organism>